<dbReference type="OrthoDB" id="191601at2759"/>
<protein>
    <recommendedName>
        <fullName evidence="4">Transport and Golgi organization protein 2</fullName>
    </recommendedName>
</protein>
<feature type="region of interest" description="Disordered" evidence="1">
    <location>
        <begin position="209"/>
        <end position="228"/>
    </location>
</feature>
<evidence type="ECO:0008006" key="4">
    <source>
        <dbReference type="Google" id="ProtNLM"/>
    </source>
</evidence>
<evidence type="ECO:0000313" key="2">
    <source>
        <dbReference type="EMBL" id="TFY64912.1"/>
    </source>
</evidence>
<dbReference type="InterPro" id="IPR008551">
    <property type="entry name" value="TANGO2"/>
</dbReference>
<keyword evidence="3" id="KW-1185">Reference proteome</keyword>
<dbReference type="GO" id="GO:0009306">
    <property type="term" value="P:protein secretion"/>
    <property type="evidence" value="ECO:0007669"/>
    <property type="project" value="TreeGrafter"/>
</dbReference>
<dbReference type="EMBL" id="SEOQ01000356">
    <property type="protein sequence ID" value="TFY64912.1"/>
    <property type="molecule type" value="Genomic_DNA"/>
</dbReference>
<dbReference type="PANTHER" id="PTHR17985:SF8">
    <property type="entry name" value="TRANSPORT AND GOLGI ORGANIZATION PROTEIN 2 HOMOLOG"/>
    <property type="match status" value="1"/>
</dbReference>
<gene>
    <name evidence="2" type="ORF">EVG20_g5788</name>
</gene>
<dbReference type="GO" id="GO:0007030">
    <property type="term" value="P:Golgi organization"/>
    <property type="evidence" value="ECO:0007669"/>
    <property type="project" value="TreeGrafter"/>
</dbReference>
<proteinExistence type="predicted"/>
<name>A0A4Y9YRW5_9AGAM</name>
<sequence>MPPGSPSSLSSLFLSTICRSGFLTSCLPRLTTSLDPDLALAMCVAIWSLTHPAYALILCSNRDEYLARPTEPAHFHSFGPLVSASAPAPHTDPGHSDAKPEAQSQSDAKRGENYVLSGRDILAGGTWLGINRSGRLALLTNITEPYAHYDSSRGTLLSDFLLAPRGESLDEYVAELESQETVYAGFNLLLLSPTTTTNTKCVEHPASKAATLASDPASSPTEPSSKPTLAYTGVLVTNSGGGRTPLTVRPLREDECNCGGLSNGVDGHGADAWPKVINGVYHVQEALERMDVGHGKADVDEEEEEKLVEELMNILSTDPAIPPTTRHALRTAIHVSPLALEPLSGPAGPYGTRLSTVVLVRRDGRVLFVERDIWMLDETGKVVKGGKEGERVWRFHVDASA</sequence>
<feature type="region of interest" description="Disordered" evidence="1">
    <location>
        <begin position="86"/>
        <end position="110"/>
    </location>
</feature>
<organism evidence="2 3">
    <name type="scientific">Dentipellis fragilis</name>
    <dbReference type="NCBI Taxonomy" id="205917"/>
    <lineage>
        <taxon>Eukaryota</taxon>
        <taxon>Fungi</taxon>
        <taxon>Dikarya</taxon>
        <taxon>Basidiomycota</taxon>
        <taxon>Agaricomycotina</taxon>
        <taxon>Agaricomycetes</taxon>
        <taxon>Russulales</taxon>
        <taxon>Hericiaceae</taxon>
        <taxon>Dentipellis</taxon>
    </lineage>
</organism>
<dbReference type="GO" id="GO:0005794">
    <property type="term" value="C:Golgi apparatus"/>
    <property type="evidence" value="ECO:0007669"/>
    <property type="project" value="TreeGrafter"/>
</dbReference>
<feature type="compositionally biased region" description="Polar residues" evidence="1">
    <location>
        <begin position="216"/>
        <end position="227"/>
    </location>
</feature>
<comment type="caution">
    <text evidence="2">The sequence shown here is derived from an EMBL/GenBank/DDBJ whole genome shotgun (WGS) entry which is preliminary data.</text>
</comment>
<evidence type="ECO:0000313" key="3">
    <source>
        <dbReference type="Proteomes" id="UP000298327"/>
    </source>
</evidence>
<accession>A0A4Y9YRW5</accession>
<dbReference type="Pfam" id="PF05742">
    <property type="entry name" value="TANGO2"/>
    <property type="match status" value="2"/>
</dbReference>
<evidence type="ECO:0000256" key="1">
    <source>
        <dbReference type="SAM" id="MobiDB-lite"/>
    </source>
</evidence>
<dbReference type="AlphaFoldDB" id="A0A4Y9YRW5"/>
<dbReference type="Proteomes" id="UP000298327">
    <property type="component" value="Unassembled WGS sequence"/>
</dbReference>
<reference evidence="2 3" key="1">
    <citation type="submission" date="2019-02" db="EMBL/GenBank/DDBJ databases">
        <title>Genome sequencing of the rare red list fungi Dentipellis fragilis.</title>
        <authorList>
            <person name="Buettner E."/>
            <person name="Kellner H."/>
        </authorList>
    </citation>
    <scope>NUCLEOTIDE SEQUENCE [LARGE SCALE GENOMIC DNA]</scope>
    <source>
        <strain evidence="2 3">DSM 105465</strain>
    </source>
</reference>
<dbReference type="PANTHER" id="PTHR17985">
    <property type="entry name" value="SER/THR-RICH PROTEIN T10 IN DGCR REGION"/>
    <property type="match status" value="1"/>
</dbReference>